<dbReference type="SUPFAM" id="SSF49899">
    <property type="entry name" value="Concanavalin A-like lectins/glucanases"/>
    <property type="match status" value="1"/>
</dbReference>
<dbReference type="InterPro" id="IPR038656">
    <property type="entry name" value="Peptidase_G1_sf"/>
</dbReference>
<comment type="caution">
    <text evidence="4">The sequence shown here is derived from an EMBL/GenBank/DDBJ whole genome shotgun (WGS) entry which is preliminary data.</text>
</comment>
<accession>A0A9W9FHV7</accession>
<dbReference type="EMBL" id="JAPQKH010000004">
    <property type="protein sequence ID" value="KAJ5100482.1"/>
    <property type="molecule type" value="Genomic_DNA"/>
</dbReference>
<evidence type="ECO:0000313" key="4">
    <source>
        <dbReference type="EMBL" id="KAJ5100482.1"/>
    </source>
</evidence>
<gene>
    <name evidence="4" type="ORF">N7456_006534</name>
</gene>
<evidence type="ECO:0000256" key="2">
    <source>
        <dbReference type="SAM" id="MobiDB-lite"/>
    </source>
</evidence>
<dbReference type="Proteomes" id="UP001149165">
    <property type="component" value="Unassembled WGS sequence"/>
</dbReference>
<dbReference type="InterPro" id="IPR013320">
    <property type="entry name" value="ConA-like_dom_sf"/>
</dbReference>
<sequence>MKFSTALISTALLTGTTLAAPLTAERAARHEARRQARATKVRHGNPPFLPDTQSVIDLSNNETVHEQYSQNWAGAVLIGTGYTAVTGQFTVPTPKAPSGSSSGDYAASAWVGIDGDTWSKAILQTGVDFTVTNGEASFSAWYEWYPDYAYDFTGIDISAGDEIKVTVEATSTSAGTATVENVSSGQKVSHSFSGETSGELGELNAEWIVEDFQEGSSLVDLANFGTVTFTGAQATSGGSSVGPSGATILDIKQSGTVYTSSSVTDDTVVVAYQG</sequence>
<dbReference type="PANTHER" id="PTHR37536:SF3">
    <property type="entry name" value="PUTATIVE (AFU_ORTHOLOGUE AFUA_3G02970)-RELATED"/>
    <property type="match status" value="1"/>
</dbReference>
<reference evidence="4" key="1">
    <citation type="submission" date="2022-11" db="EMBL/GenBank/DDBJ databases">
        <authorList>
            <person name="Petersen C."/>
        </authorList>
    </citation>
    <scope>NUCLEOTIDE SEQUENCE</scope>
    <source>
        <strain evidence="4">IBT 30069</strain>
    </source>
</reference>
<feature type="chain" id="PRO_5040891824" description="Aspergillopepsin-2" evidence="3">
    <location>
        <begin position="20"/>
        <end position="274"/>
    </location>
</feature>
<evidence type="ECO:0000313" key="5">
    <source>
        <dbReference type="Proteomes" id="UP001149165"/>
    </source>
</evidence>
<proteinExistence type="predicted"/>
<dbReference type="GO" id="GO:0006508">
    <property type="term" value="P:proteolysis"/>
    <property type="evidence" value="ECO:0007669"/>
    <property type="project" value="InterPro"/>
</dbReference>
<dbReference type="Gene3D" id="2.60.120.700">
    <property type="entry name" value="Peptidase G1"/>
    <property type="match status" value="1"/>
</dbReference>
<evidence type="ECO:0000256" key="1">
    <source>
        <dbReference type="PIRSR" id="PIRSR600250-50"/>
    </source>
</evidence>
<evidence type="ECO:0000256" key="3">
    <source>
        <dbReference type="SAM" id="SignalP"/>
    </source>
</evidence>
<dbReference type="InterPro" id="IPR000250">
    <property type="entry name" value="Peptidase_G1"/>
</dbReference>
<feature type="active site" description="Proton acceptor" evidence="1">
    <location>
        <position position="210"/>
    </location>
</feature>
<protein>
    <recommendedName>
        <fullName evidence="6">Aspergillopepsin-2</fullName>
    </recommendedName>
</protein>
<name>A0A9W9FHV7_9EURO</name>
<dbReference type="Pfam" id="PF01828">
    <property type="entry name" value="Peptidase_A4"/>
    <property type="match status" value="1"/>
</dbReference>
<dbReference type="CDD" id="cd13426">
    <property type="entry name" value="Peptidase_G1"/>
    <property type="match status" value="1"/>
</dbReference>
<dbReference type="PANTHER" id="PTHR37536">
    <property type="entry name" value="PUTATIVE (AFU_ORTHOLOGUE AFUA_3G02970)-RELATED"/>
    <property type="match status" value="1"/>
</dbReference>
<dbReference type="GO" id="GO:0070007">
    <property type="term" value="F:glutamic-type endopeptidase activity"/>
    <property type="evidence" value="ECO:0007669"/>
    <property type="project" value="InterPro"/>
</dbReference>
<organism evidence="4 5">
    <name type="scientific">Penicillium angulare</name>
    <dbReference type="NCBI Taxonomy" id="116970"/>
    <lineage>
        <taxon>Eukaryota</taxon>
        <taxon>Fungi</taxon>
        <taxon>Dikarya</taxon>
        <taxon>Ascomycota</taxon>
        <taxon>Pezizomycotina</taxon>
        <taxon>Eurotiomycetes</taxon>
        <taxon>Eurotiomycetidae</taxon>
        <taxon>Eurotiales</taxon>
        <taxon>Aspergillaceae</taxon>
        <taxon>Penicillium</taxon>
    </lineage>
</organism>
<keyword evidence="3" id="KW-0732">Signal</keyword>
<dbReference type="OrthoDB" id="2862635at2759"/>
<keyword evidence="5" id="KW-1185">Reference proteome</keyword>
<feature type="region of interest" description="Disordered" evidence="2">
    <location>
        <begin position="27"/>
        <end position="51"/>
    </location>
</feature>
<dbReference type="AlphaFoldDB" id="A0A9W9FHV7"/>
<feature type="signal peptide" evidence="3">
    <location>
        <begin position="1"/>
        <end position="19"/>
    </location>
</feature>
<evidence type="ECO:0008006" key="6">
    <source>
        <dbReference type="Google" id="ProtNLM"/>
    </source>
</evidence>
<dbReference type="PRINTS" id="PR00977">
    <property type="entry name" value="SCYTLDPTASE"/>
</dbReference>
<reference evidence="4" key="2">
    <citation type="journal article" date="2023" name="IMA Fungus">
        <title>Comparative genomic study of the Penicillium genus elucidates a diverse pangenome and 15 lateral gene transfer events.</title>
        <authorList>
            <person name="Petersen C."/>
            <person name="Sorensen T."/>
            <person name="Nielsen M.R."/>
            <person name="Sondergaard T.E."/>
            <person name="Sorensen J.L."/>
            <person name="Fitzpatrick D.A."/>
            <person name="Frisvad J.C."/>
            <person name="Nielsen K.L."/>
        </authorList>
    </citation>
    <scope>NUCLEOTIDE SEQUENCE</scope>
    <source>
        <strain evidence="4">IBT 30069</strain>
    </source>
</reference>